<name>U1Y8J9_ANEAE</name>
<keyword evidence="2" id="KW-1185">Reference proteome</keyword>
<dbReference type="HOGENOM" id="CLU_2931035_0_0_9"/>
<dbReference type="Proteomes" id="UP000016511">
    <property type="component" value="Unassembled WGS sequence"/>
</dbReference>
<sequence length="60" mass="7082">MEIRFFLIAQTKQVSSIRKTNEYSFTNYVITKNTEYFKPKRGAYINIKTGAVFTLGENFY</sequence>
<proteinExistence type="predicted"/>
<comment type="caution">
    <text evidence="1">The sequence shown here is derived from an EMBL/GenBank/DDBJ whole genome shotgun (WGS) entry which is preliminary data.</text>
</comment>
<accession>U1Y8J9</accession>
<evidence type="ECO:0000313" key="1">
    <source>
        <dbReference type="EMBL" id="ERI08497.1"/>
    </source>
</evidence>
<dbReference type="STRING" id="649747.HMPREF0083_03419"/>
<dbReference type="AlphaFoldDB" id="U1Y8J9"/>
<reference evidence="1 2" key="1">
    <citation type="submission" date="2013-08" db="EMBL/GenBank/DDBJ databases">
        <authorList>
            <person name="Weinstock G."/>
            <person name="Sodergren E."/>
            <person name="Wylie T."/>
            <person name="Fulton L."/>
            <person name="Fulton R."/>
            <person name="Fronick C."/>
            <person name="O'Laughlin M."/>
            <person name="Godfrey J."/>
            <person name="Miner T."/>
            <person name="Herter B."/>
            <person name="Appelbaum E."/>
            <person name="Cordes M."/>
            <person name="Lek S."/>
            <person name="Wollam A."/>
            <person name="Pepin K.H."/>
            <person name="Palsikar V.B."/>
            <person name="Mitreva M."/>
            <person name="Wilson R.K."/>
        </authorList>
    </citation>
    <scope>NUCLEOTIDE SEQUENCE [LARGE SCALE GENOMIC DNA]</scope>
    <source>
        <strain evidence="1 2">ATCC 12856</strain>
    </source>
</reference>
<protein>
    <submittedName>
        <fullName evidence="1">Uncharacterized protein</fullName>
    </submittedName>
</protein>
<gene>
    <name evidence="1" type="ORF">HMPREF0083_03419</name>
</gene>
<evidence type="ECO:0000313" key="2">
    <source>
        <dbReference type="Proteomes" id="UP000016511"/>
    </source>
</evidence>
<organism evidence="1 2">
    <name type="scientific">Aneurinibacillus aneurinilyticus ATCC 12856</name>
    <dbReference type="NCBI Taxonomy" id="649747"/>
    <lineage>
        <taxon>Bacteria</taxon>
        <taxon>Bacillati</taxon>
        <taxon>Bacillota</taxon>
        <taxon>Bacilli</taxon>
        <taxon>Bacillales</taxon>
        <taxon>Paenibacillaceae</taxon>
        <taxon>Aneurinibacillus group</taxon>
        <taxon>Aneurinibacillus</taxon>
    </lineage>
</organism>
<dbReference type="PATRIC" id="fig|649747.3.peg.3108"/>
<dbReference type="EMBL" id="AWSJ01000203">
    <property type="protein sequence ID" value="ERI08497.1"/>
    <property type="molecule type" value="Genomic_DNA"/>
</dbReference>